<keyword evidence="4" id="KW-1185">Reference proteome</keyword>
<evidence type="ECO:0000256" key="2">
    <source>
        <dbReference type="SAM" id="SignalP"/>
    </source>
</evidence>
<sequence>MISSRLISALLIVCLRSTEAVGQRNVTIDDEFGDEITQVVPSFMPLGGWTLRGGAKGFAKPDPSLTYNRTWHDATQHAGEIPKTVNFNFTGPSLYVYCIIANTPPGRSFDTSAHYNFFLDGKFVGTYIHDPQAIPDYFYDSLVYVNTTMENEHHSFSIILDAREKPVLMLFDYAVYTTIEQRSPTPSLSPTDSSEASDRPIIPSNAGVVRSNTLGVVALGFPMIAMLLPVVYL</sequence>
<name>A0A8H7DT40_PLEOS</name>
<comment type="caution">
    <text evidence="3">The sequence shown here is derived from an EMBL/GenBank/DDBJ whole genome shotgun (WGS) entry which is preliminary data.</text>
</comment>
<dbReference type="OrthoDB" id="2758521at2759"/>
<reference evidence="3" key="1">
    <citation type="submission" date="2019-07" db="EMBL/GenBank/DDBJ databases">
        <authorList>
            <person name="Palmer J.M."/>
        </authorList>
    </citation>
    <scope>NUCLEOTIDE SEQUENCE</scope>
    <source>
        <strain evidence="3">PC9</strain>
    </source>
</reference>
<dbReference type="Proteomes" id="UP000623687">
    <property type="component" value="Unassembled WGS sequence"/>
</dbReference>
<keyword evidence="2" id="KW-0732">Signal</keyword>
<dbReference type="VEuPathDB" id="FungiDB:PC9H_006681"/>
<gene>
    <name evidence="3" type="ORF">PC9H_006681</name>
</gene>
<evidence type="ECO:0000313" key="3">
    <source>
        <dbReference type="EMBL" id="KAF7430966.1"/>
    </source>
</evidence>
<evidence type="ECO:0000313" key="4">
    <source>
        <dbReference type="Proteomes" id="UP000623687"/>
    </source>
</evidence>
<feature type="chain" id="PRO_5034369626" evidence="2">
    <location>
        <begin position="21"/>
        <end position="233"/>
    </location>
</feature>
<dbReference type="EMBL" id="JACETU010000004">
    <property type="protein sequence ID" value="KAF7430966.1"/>
    <property type="molecule type" value="Genomic_DNA"/>
</dbReference>
<accession>A0A8H7DT40</accession>
<dbReference type="RefSeq" id="XP_036632244.1">
    <property type="nucleotide sequence ID" value="XM_036776225.1"/>
</dbReference>
<feature type="compositionally biased region" description="Low complexity" evidence="1">
    <location>
        <begin position="183"/>
        <end position="194"/>
    </location>
</feature>
<dbReference type="GeneID" id="59376499"/>
<feature type="region of interest" description="Disordered" evidence="1">
    <location>
        <begin position="182"/>
        <end position="202"/>
    </location>
</feature>
<proteinExistence type="predicted"/>
<organism evidence="3 4">
    <name type="scientific">Pleurotus ostreatus</name>
    <name type="common">Oyster mushroom</name>
    <name type="synonym">White-rot fungus</name>
    <dbReference type="NCBI Taxonomy" id="5322"/>
    <lineage>
        <taxon>Eukaryota</taxon>
        <taxon>Fungi</taxon>
        <taxon>Dikarya</taxon>
        <taxon>Basidiomycota</taxon>
        <taxon>Agaricomycotina</taxon>
        <taxon>Agaricomycetes</taxon>
        <taxon>Agaricomycetidae</taxon>
        <taxon>Agaricales</taxon>
        <taxon>Pleurotineae</taxon>
        <taxon>Pleurotaceae</taxon>
        <taxon>Pleurotus</taxon>
    </lineage>
</organism>
<feature type="signal peptide" evidence="2">
    <location>
        <begin position="1"/>
        <end position="20"/>
    </location>
</feature>
<evidence type="ECO:0000256" key="1">
    <source>
        <dbReference type="SAM" id="MobiDB-lite"/>
    </source>
</evidence>
<protein>
    <submittedName>
        <fullName evidence="3">Uncharacterized protein</fullName>
    </submittedName>
</protein>
<dbReference type="AlphaFoldDB" id="A0A8H7DT40"/>